<dbReference type="InterPro" id="IPR009003">
    <property type="entry name" value="Peptidase_S1_PA"/>
</dbReference>
<dbReference type="InterPro" id="IPR043504">
    <property type="entry name" value="Peptidase_S1_PA_chymotrypsin"/>
</dbReference>
<gene>
    <name evidence="2" type="ordered locus">GPOL_c40160</name>
</gene>
<reference evidence="2 3" key="1">
    <citation type="journal article" date="2012" name="Appl. Environ. Microbiol.">
        <title>Involvement of two latex-clearing proteins during rubber degradation and insights into the subsequent degradation pathway revealed by the genome sequence of Gordonia polyisoprenivorans strain VH2.</title>
        <authorList>
            <person name="Hiessl S."/>
            <person name="Schuldes J."/>
            <person name="Thurmer A."/>
            <person name="Halbsguth T."/>
            <person name="Broker D."/>
            <person name="Angelov A."/>
            <person name="Liebl W."/>
            <person name="Daniel R."/>
            <person name="Steinbuchel A."/>
        </authorList>
    </citation>
    <scope>NUCLEOTIDE SEQUENCE [LARGE SCALE GENOMIC DNA]</scope>
    <source>
        <strain evidence="3">DSM 44266 / VH2</strain>
    </source>
</reference>
<proteinExistence type="predicted"/>
<name>H6MS10_GORPV</name>
<dbReference type="Proteomes" id="UP000009154">
    <property type="component" value="Chromosome"/>
</dbReference>
<evidence type="ECO:0000313" key="2">
    <source>
        <dbReference type="EMBL" id="AFA75023.1"/>
    </source>
</evidence>
<dbReference type="HOGENOM" id="CLU_968960_0_0_11"/>
<evidence type="ECO:0000256" key="1">
    <source>
        <dbReference type="SAM" id="MobiDB-lite"/>
    </source>
</evidence>
<dbReference type="KEGG" id="gpo:GPOL_c40160"/>
<evidence type="ECO:0008006" key="4">
    <source>
        <dbReference type="Google" id="ProtNLM"/>
    </source>
</evidence>
<evidence type="ECO:0000313" key="3">
    <source>
        <dbReference type="Proteomes" id="UP000009154"/>
    </source>
</evidence>
<keyword evidence="3" id="KW-1185">Reference proteome</keyword>
<organism evidence="2 3">
    <name type="scientific">Gordonia polyisoprenivorans (strain DSM 44266 / VH2)</name>
    <dbReference type="NCBI Taxonomy" id="1112204"/>
    <lineage>
        <taxon>Bacteria</taxon>
        <taxon>Bacillati</taxon>
        <taxon>Actinomycetota</taxon>
        <taxon>Actinomycetes</taxon>
        <taxon>Mycobacteriales</taxon>
        <taxon>Gordoniaceae</taxon>
        <taxon>Gordonia</taxon>
    </lineage>
</organism>
<accession>H6MS10</accession>
<feature type="region of interest" description="Disordered" evidence="1">
    <location>
        <begin position="58"/>
        <end position="77"/>
    </location>
</feature>
<dbReference type="Gene3D" id="2.40.10.10">
    <property type="entry name" value="Trypsin-like serine proteases"/>
    <property type="match status" value="2"/>
</dbReference>
<dbReference type="SUPFAM" id="SSF50494">
    <property type="entry name" value="Trypsin-like serine proteases"/>
    <property type="match status" value="1"/>
</dbReference>
<dbReference type="EMBL" id="CP003119">
    <property type="protein sequence ID" value="AFA75023.1"/>
    <property type="molecule type" value="Genomic_DNA"/>
</dbReference>
<sequence length="287" mass="29889">MAPDRVGRKHTARIATLPRMTRLRWAIPAAVLPFLFVAACGGAAATSDPRPVTTRFVTLPDSDGGHPVPFTPTTDHTYRPGVTIVDATASGPASQCTLGWPVTSSTGSRGDLTAGHCVSGLGQPTWLYTDSSETGRLPLSPYELHEDDSLADGTMLDAAAAFLPPTATAAQWVTPIDGHPIAGVMTPREAATLPRGTPVCMAGARAGLTCGPLLDANTRSLHWGGYAVVGDSGSAVFVVNPDQSVCAVGILHDGPADRDNTIAYVEPALQKWNLTIPVTAPHRLSPC</sequence>
<protein>
    <recommendedName>
        <fullName evidence="4">Serine protease</fullName>
    </recommendedName>
</protein>
<dbReference type="AlphaFoldDB" id="H6MS10"/>